<proteinExistence type="predicted"/>
<sequence length="149" mass="16884">MACPFFVPTRKLDDAGWLHPTRLPLGAGWQGHCSAPGHEGSEPPEHQLRQFCNLGYAVGCSWLPLERSCDAVRFSVAYDRGTRLLLWFVCESGHRPAGHGMLEFDIPLERWITPHVDARVQRMAECYLESYLLRRIRSAPTDPTSRAHS</sequence>
<dbReference type="AlphaFoldDB" id="A0A2U3KAX3"/>
<evidence type="ECO:0000313" key="2">
    <source>
        <dbReference type="Proteomes" id="UP000238701"/>
    </source>
</evidence>
<reference evidence="2" key="1">
    <citation type="submission" date="2018-02" db="EMBL/GenBank/DDBJ databases">
        <authorList>
            <person name="Hausmann B."/>
        </authorList>
    </citation>
    <scope>NUCLEOTIDE SEQUENCE [LARGE SCALE GENOMIC DNA]</scope>
    <source>
        <strain evidence="2">Peat soil MAG SbA1</strain>
    </source>
</reference>
<dbReference type="EMBL" id="OMOD01000074">
    <property type="protein sequence ID" value="SPF36805.1"/>
    <property type="molecule type" value="Genomic_DNA"/>
</dbReference>
<evidence type="ECO:0000313" key="1">
    <source>
        <dbReference type="EMBL" id="SPF36805.1"/>
    </source>
</evidence>
<gene>
    <name evidence="1" type="ORF">SBA1_1650007</name>
</gene>
<name>A0A2U3KAX3_9BACT</name>
<protein>
    <submittedName>
        <fullName evidence="1">Uncharacterized protein</fullName>
    </submittedName>
</protein>
<accession>A0A2U3KAX3</accession>
<dbReference type="Proteomes" id="UP000238701">
    <property type="component" value="Unassembled WGS sequence"/>
</dbReference>
<organism evidence="1 2">
    <name type="scientific">Candidatus Sulfotelmatobacter kueseliae</name>
    <dbReference type="NCBI Taxonomy" id="2042962"/>
    <lineage>
        <taxon>Bacteria</taxon>
        <taxon>Pseudomonadati</taxon>
        <taxon>Acidobacteriota</taxon>
        <taxon>Terriglobia</taxon>
        <taxon>Terriglobales</taxon>
        <taxon>Candidatus Korobacteraceae</taxon>
        <taxon>Candidatus Sulfotelmatobacter</taxon>
    </lineage>
</organism>